<dbReference type="PANTHER" id="PTHR13390">
    <property type="entry name" value="LIPASE"/>
    <property type="match status" value="1"/>
</dbReference>
<dbReference type="GeneID" id="54462919"/>
<comment type="similarity">
    <text evidence="2">Belongs to the AB hydrolase superfamily. LDAH family.</text>
</comment>
<name>A0A6A6YRU8_9PEZI</name>
<dbReference type="PANTHER" id="PTHR13390:SF0">
    <property type="entry name" value="LIPID DROPLET-ASSOCIATED HYDROLASE"/>
    <property type="match status" value="1"/>
</dbReference>
<organism evidence="5">
    <name type="scientific">Mytilinidion resinicola</name>
    <dbReference type="NCBI Taxonomy" id="574789"/>
    <lineage>
        <taxon>Eukaryota</taxon>
        <taxon>Fungi</taxon>
        <taxon>Dikarya</taxon>
        <taxon>Ascomycota</taxon>
        <taxon>Pezizomycotina</taxon>
        <taxon>Dothideomycetes</taxon>
        <taxon>Pleosporomycetidae</taxon>
        <taxon>Mytilinidiales</taxon>
        <taxon>Mytilinidiaceae</taxon>
        <taxon>Mytilinidion</taxon>
    </lineage>
</organism>
<evidence type="ECO:0000256" key="2">
    <source>
        <dbReference type="ARBA" id="ARBA00008300"/>
    </source>
</evidence>
<evidence type="ECO:0000313" key="7">
    <source>
        <dbReference type="RefSeq" id="XP_033578057.1"/>
    </source>
</evidence>
<reference evidence="7" key="2">
    <citation type="submission" date="2020-04" db="EMBL/GenBank/DDBJ databases">
        <authorList>
            <consortium name="NCBI Genome Project"/>
        </authorList>
    </citation>
    <scope>NUCLEOTIDE SEQUENCE</scope>
    <source>
        <strain evidence="7">CBS 304.34</strain>
    </source>
</reference>
<dbReference type="Pfam" id="PF10230">
    <property type="entry name" value="LIDHydrolase"/>
    <property type="match status" value="2"/>
</dbReference>
<evidence type="ECO:0000256" key="4">
    <source>
        <dbReference type="ARBA" id="ARBA00022801"/>
    </source>
</evidence>
<dbReference type="GO" id="GO:0016298">
    <property type="term" value="F:lipase activity"/>
    <property type="evidence" value="ECO:0007669"/>
    <property type="project" value="InterPro"/>
</dbReference>
<evidence type="ECO:0008006" key="8">
    <source>
        <dbReference type="Google" id="ProtNLM"/>
    </source>
</evidence>
<dbReference type="EMBL" id="MU003699">
    <property type="protein sequence ID" value="KAF2811093.1"/>
    <property type="molecule type" value="Genomic_DNA"/>
</dbReference>
<dbReference type="RefSeq" id="XP_033578057.1">
    <property type="nucleotide sequence ID" value="XM_033722026.1"/>
</dbReference>
<accession>A0A6A6YRU8</accession>
<evidence type="ECO:0000313" key="6">
    <source>
        <dbReference type="Proteomes" id="UP000504636"/>
    </source>
</evidence>
<dbReference type="InterPro" id="IPR019363">
    <property type="entry name" value="LDAH"/>
</dbReference>
<dbReference type="GO" id="GO:0019915">
    <property type="term" value="P:lipid storage"/>
    <property type="evidence" value="ECO:0007669"/>
    <property type="project" value="InterPro"/>
</dbReference>
<gene>
    <name evidence="5 7" type="ORF">BDZ99DRAFT_475936</name>
</gene>
<evidence type="ECO:0000313" key="5">
    <source>
        <dbReference type="EMBL" id="KAF2811093.1"/>
    </source>
</evidence>
<proteinExistence type="inferred from homology"/>
<reference evidence="7" key="3">
    <citation type="submission" date="2025-04" db="UniProtKB">
        <authorList>
            <consortium name="RefSeq"/>
        </authorList>
    </citation>
    <scope>IDENTIFICATION</scope>
    <source>
        <strain evidence="7">CBS 304.34</strain>
    </source>
</reference>
<protein>
    <recommendedName>
        <fullName evidence="8">Lipid droplet-associated hydrolase</fullName>
    </recommendedName>
</protein>
<dbReference type="OrthoDB" id="448051at2759"/>
<reference evidence="5 7" key="1">
    <citation type="journal article" date="2020" name="Stud. Mycol.">
        <title>101 Dothideomycetes genomes: a test case for predicting lifestyles and emergence of pathogens.</title>
        <authorList>
            <person name="Haridas S."/>
            <person name="Albert R."/>
            <person name="Binder M."/>
            <person name="Bloem J."/>
            <person name="Labutti K."/>
            <person name="Salamov A."/>
            <person name="Andreopoulos B."/>
            <person name="Baker S."/>
            <person name="Barry K."/>
            <person name="Bills G."/>
            <person name="Bluhm B."/>
            <person name="Cannon C."/>
            <person name="Castanera R."/>
            <person name="Culley D."/>
            <person name="Daum C."/>
            <person name="Ezra D."/>
            <person name="Gonzalez J."/>
            <person name="Henrissat B."/>
            <person name="Kuo A."/>
            <person name="Liang C."/>
            <person name="Lipzen A."/>
            <person name="Lutzoni F."/>
            <person name="Magnuson J."/>
            <person name="Mondo S."/>
            <person name="Nolan M."/>
            <person name="Ohm R."/>
            <person name="Pangilinan J."/>
            <person name="Park H.-J."/>
            <person name="Ramirez L."/>
            <person name="Alfaro M."/>
            <person name="Sun H."/>
            <person name="Tritt A."/>
            <person name="Yoshinaga Y."/>
            <person name="Zwiers L.-H."/>
            <person name="Turgeon B."/>
            <person name="Goodwin S."/>
            <person name="Spatafora J."/>
            <person name="Crous P."/>
            <person name="Grigoriev I."/>
        </authorList>
    </citation>
    <scope>NUCLEOTIDE SEQUENCE</scope>
    <source>
        <strain evidence="5 7">CBS 304.34</strain>
    </source>
</reference>
<dbReference type="Proteomes" id="UP000504636">
    <property type="component" value="Unplaced"/>
</dbReference>
<comment type="subcellular location">
    <subcellularLocation>
        <location evidence="1">Lipid droplet</location>
    </subcellularLocation>
</comment>
<sequence length="394" mass="43963">MFSSTIYLHHPDSSPRPSIRVGDTYILFFITGNPGLIEYYRTFLSHLYALLSSTGSDQASAGADQFQVFGRDLLGFQVEHADPANGASPPYGLEAQIEATEKALDTLVSDGTTNVQGNRPKVILIGHSVGAYILLEVLRQHREKLREEAPQKAMTIIGGVCLFPTVTHIMQSRSGKSAGVCKTPYLSYLSVFGRVARHAELSICWHCDLEPKSYHCVQFLLCRPYFARAAGLIAQLLLVFVPSVLLRLLIHMVTGFPADAVATTAAFVRSKWGVRQALHMARDEMLSITTDAWDEEVWGAAHPSPTSHPRAQLRFLFGKGDHWVAEETRDDLIRTRASKEDTELEEAWKPKMEVTEEGWPHAFCIRHSVPVAEKVAVYVRDIIRGDKQDVDLHK</sequence>
<keyword evidence="6" id="KW-1185">Reference proteome</keyword>
<evidence type="ECO:0000256" key="3">
    <source>
        <dbReference type="ARBA" id="ARBA00022677"/>
    </source>
</evidence>
<dbReference type="InterPro" id="IPR029058">
    <property type="entry name" value="AB_hydrolase_fold"/>
</dbReference>
<dbReference type="SUPFAM" id="SSF53474">
    <property type="entry name" value="alpha/beta-Hydrolases"/>
    <property type="match status" value="1"/>
</dbReference>
<dbReference type="GO" id="GO:0005811">
    <property type="term" value="C:lipid droplet"/>
    <property type="evidence" value="ECO:0007669"/>
    <property type="project" value="UniProtKB-SubCell"/>
</dbReference>
<keyword evidence="4" id="KW-0378">Hydrolase</keyword>
<dbReference type="AlphaFoldDB" id="A0A6A6YRU8"/>
<dbReference type="Gene3D" id="3.40.50.1820">
    <property type="entry name" value="alpha/beta hydrolase"/>
    <property type="match status" value="1"/>
</dbReference>
<keyword evidence="3" id="KW-0551">Lipid droplet</keyword>
<evidence type="ECO:0000256" key="1">
    <source>
        <dbReference type="ARBA" id="ARBA00004502"/>
    </source>
</evidence>